<dbReference type="EMBL" id="CP013189">
    <property type="protein sequence ID" value="ALO47662.1"/>
    <property type="molecule type" value="Genomic_DNA"/>
</dbReference>
<organism evidence="1 2">
    <name type="scientific">Pseudohongiella spirulinae</name>
    <dbReference type="NCBI Taxonomy" id="1249552"/>
    <lineage>
        <taxon>Bacteria</taxon>
        <taxon>Pseudomonadati</taxon>
        <taxon>Pseudomonadota</taxon>
        <taxon>Gammaproteobacteria</taxon>
        <taxon>Pseudomonadales</taxon>
        <taxon>Pseudohongiellaceae</taxon>
        <taxon>Pseudohongiella</taxon>
    </lineage>
</organism>
<reference evidence="1 2" key="1">
    <citation type="submission" date="2015-11" db="EMBL/GenBank/DDBJ databases">
        <authorList>
            <person name="Zhang Y."/>
            <person name="Guo Z."/>
        </authorList>
    </citation>
    <scope>NUCLEOTIDE SEQUENCE [LARGE SCALE GENOMIC DNA]</scope>
    <source>
        <strain evidence="1 2">KCTC 32221</strain>
    </source>
</reference>
<proteinExistence type="predicted"/>
<dbReference type="STRING" id="1249552.PS2015_3037"/>
<protein>
    <submittedName>
        <fullName evidence="1">Low molecular weight phosphotyrosine protein phosphatase</fullName>
    </submittedName>
</protein>
<sequence length="160" mass="17861">MSQSQQVPIIAGYNDNGDAIVEQVEVNPVSGNTDQFRLAKSPAFVKGLAADDLIRYPADNKAGYELLEHSGNLSVRVFSKHDISELDQALTPEMELIDGKCDVCSPGLLIYSIHVSIGFKRIEELISSVLKRFPDSIWYYGNVYDPDDGQTPLNWWQNLN</sequence>
<keyword evidence="2" id="KW-1185">Reference proteome</keyword>
<evidence type="ECO:0000313" key="2">
    <source>
        <dbReference type="Proteomes" id="UP000065641"/>
    </source>
</evidence>
<dbReference type="Pfam" id="PF14085">
    <property type="entry name" value="DUF4265"/>
    <property type="match status" value="1"/>
</dbReference>
<evidence type="ECO:0000313" key="1">
    <source>
        <dbReference type="EMBL" id="ALO47662.1"/>
    </source>
</evidence>
<dbReference type="AlphaFoldDB" id="A0A0S2KHS5"/>
<dbReference type="KEGG" id="pspi:PS2015_3037"/>
<dbReference type="PATRIC" id="fig|1249552.3.peg.3069"/>
<gene>
    <name evidence="1" type="ORF">PS2015_3037</name>
</gene>
<name>A0A0S2KHS5_9GAMM</name>
<dbReference type="InterPro" id="IPR025361">
    <property type="entry name" value="DUF4265"/>
</dbReference>
<dbReference type="Proteomes" id="UP000065641">
    <property type="component" value="Chromosome"/>
</dbReference>
<dbReference type="RefSeq" id="WP_058023033.1">
    <property type="nucleotide sequence ID" value="NZ_CP013189.1"/>
</dbReference>
<accession>A0A0S2KHS5</accession>